<evidence type="ECO:0000313" key="2">
    <source>
        <dbReference type="Proteomes" id="UP000520814"/>
    </source>
</evidence>
<name>A0A7W9SRI5_ARMRO</name>
<dbReference type="SUPFAM" id="SSF48208">
    <property type="entry name" value="Six-hairpin glycosidases"/>
    <property type="match status" value="1"/>
</dbReference>
<dbReference type="AlphaFoldDB" id="A0A7W9SRI5"/>
<keyword evidence="2" id="KW-1185">Reference proteome</keyword>
<proteinExistence type="predicted"/>
<reference evidence="1 2" key="1">
    <citation type="submission" date="2020-08" db="EMBL/GenBank/DDBJ databases">
        <title>Genomic Encyclopedia of Type Strains, Phase IV (KMG-IV): sequencing the most valuable type-strain genomes for metagenomic binning, comparative biology and taxonomic classification.</title>
        <authorList>
            <person name="Goeker M."/>
        </authorList>
    </citation>
    <scope>NUCLEOTIDE SEQUENCE [LARGE SCALE GENOMIC DNA]</scope>
    <source>
        <strain evidence="1 2">DSM 23562</strain>
    </source>
</reference>
<dbReference type="SUPFAM" id="SSF49785">
    <property type="entry name" value="Galactose-binding domain-like"/>
    <property type="match status" value="1"/>
</dbReference>
<comment type="caution">
    <text evidence="1">The sequence shown here is derived from an EMBL/GenBank/DDBJ whole genome shotgun (WGS) entry which is preliminary data.</text>
</comment>
<dbReference type="InterPro" id="IPR012341">
    <property type="entry name" value="6hp_glycosidase-like_sf"/>
</dbReference>
<gene>
    <name evidence="1" type="ORF">HNQ39_003317</name>
</gene>
<evidence type="ECO:0000313" key="1">
    <source>
        <dbReference type="EMBL" id="MBB6051507.1"/>
    </source>
</evidence>
<dbReference type="RefSeq" id="WP_184198591.1">
    <property type="nucleotide sequence ID" value="NZ_JACHGW010000003.1"/>
</dbReference>
<dbReference type="InterPro" id="IPR008979">
    <property type="entry name" value="Galactose-bd-like_sf"/>
</dbReference>
<protein>
    <submittedName>
        <fullName evidence="1">Uncharacterized protein</fullName>
    </submittedName>
</protein>
<dbReference type="Proteomes" id="UP000520814">
    <property type="component" value="Unassembled WGS sequence"/>
</dbReference>
<dbReference type="GO" id="GO:0005975">
    <property type="term" value="P:carbohydrate metabolic process"/>
    <property type="evidence" value="ECO:0007669"/>
    <property type="project" value="InterPro"/>
</dbReference>
<organism evidence="1 2">
    <name type="scientific">Armatimonas rosea</name>
    <dbReference type="NCBI Taxonomy" id="685828"/>
    <lineage>
        <taxon>Bacteria</taxon>
        <taxon>Bacillati</taxon>
        <taxon>Armatimonadota</taxon>
        <taxon>Armatimonadia</taxon>
        <taxon>Armatimonadales</taxon>
        <taxon>Armatimonadaceae</taxon>
        <taxon>Armatimonas</taxon>
    </lineage>
</organism>
<dbReference type="EMBL" id="JACHGW010000003">
    <property type="protein sequence ID" value="MBB6051507.1"/>
    <property type="molecule type" value="Genomic_DNA"/>
</dbReference>
<accession>A0A7W9SRI5</accession>
<dbReference type="InterPro" id="IPR008928">
    <property type="entry name" value="6-hairpin_glycosidase_sf"/>
</dbReference>
<sequence>MTPQTNLATTAILKASSVLNPSYAPSNLTDGKLTNESRWVSGSTGPHTLTLTWATPQTIACLQLGTGWLNEGAWGSEFHDLSVRDGRGRELAKVTGNDKTVVELRLPAPVTTDTLQLVFAEPSTVRLVEVRVFGPSASYPALTLPGATPRPRPVPLFLNQTGYDPDSPKRFTAPTLPDGTPFVVKQGEKVLFKGVIRGGIGDFTALKLPFPSEGRAPGRGAGGEVTQAEVHIEAAGLVSDPFEIAPLVTLRASLDPALRFFVDCRSLIGTHPSAYGGSAWRDGTYYSYEVPSLVMLYLANPSFFDQAKREVEWRPLAASFKQVKANGDAGALEAAQAYFREIEPPKSDAPDIAKLIHWGVGWLLVKPESADPSGDPKGRRLHPQTVEQLAFFVYAWPQLSRWLPVSVYERAKAFVLKNWNFEIQTEVGDYKGRECPGHSILPNVLLHEATKDKRFLDTAIAQARWVCTTLDPTDPKVTKGQRMSEHMLVTGLTALLPHAEPLIRPWLAKWAEVMIARSENAYDFRKYDETNWTLPRFTAGSHGGAGWNEPGNVAGFPACALSVARLTGDKKRAERLRVIATAHFDALFGRNPLGAHAAFRGPQDFYGVERGWPKKFSDDTCARLELVRGTLSSTAATEHYPNNPDGAFRHPEGWTAFNAAFNVGLAYACREATRLTRKGKTITLQAPIFAPTATVLVGQTAVRLKAINPEQTLFQATTTATGTLRYGHGFLATEL</sequence>
<dbReference type="Gene3D" id="1.50.10.10">
    <property type="match status" value="1"/>
</dbReference>
<dbReference type="Gene3D" id="2.60.120.260">
    <property type="entry name" value="Galactose-binding domain-like"/>
    <property type="match status" value="1"/>
</dbReference>